<dbReference type="SUPFAM" id="SSF48726">
    <property type="entry name" value="Immunoglobulin"/>
    <property type="match status" value="1"/>
</dbReference>
<dbReference type="PANTHER" id="PTHR11640">
    <property type="entry name" value="NEPHRIN"/>
    <property type="match status" value="1"/>
</dbReference>
<evidence type="ECO:0000256" key="5">
    <source>
        <dbReference type="ARBA" id="ARBA00023319"/>
    </source>
</evidence>
<dbReference type="InterPro" id="IPR003599">
    <property type="entry name" value="Ig_sub"/>
</dbReference>
<protein>
    <recommendedName>
        <fullName evidence="7">Immunoglobulin domain-containing protein</fullName>
    </recommendedName>
</protein>
<name>A0AA85IW48_TRIRE</name>
<keyword evidence="2 6" id="KW-0472">Membrane</keyword>
<dbReference type="GO" id="GO:0005911">
    <property type="term" value="C:cell-cell junction"/>
    <property type="evidence" value="ECO:0007669"/>
    <property type="project" value="TreeGrafter"/>
</dbReference>
<evidence type="ECO:0000256" key="1">
    <source>
        <dbReference type="ARBA" id="ARBA00004479"/>
    </source>
</evidence>
<dbReference type="InterPro" id="IPR013783">
    <property type="entry name" value="Ig-like_fold"/>
</dbReference>
<keyword evidence="5" id="KW-0393">Immunoglobulin domain</keyword>
<proteinExistence type="predicted"/>
<dbReference type="AlphaFoldDB" id="A0AA85IW48"/>
<comment type="subcellular location">
    <subcellularLocation>
        <location evidence="1">Membrane</location>
        <topology evidence="1">Single-pass type I membrane protein</topology>
    </subcellularLocation>
</comment>
<keyword evidence="3" id="KW-1015">Disulfide bond</keyword>
<dbReference type="GO" id="GO:0050839">
    <property type="term" value="F:cell adhesion molecule binding"/>
    <property type="evidence" value="ECO:0007669"/>
    <property type="project" value="TreeGrafter"/>
</dbReference>
<organism evidence="8 9">
    <name type="scientific">Trichobilharzia regenti</name>
    <name type="common">Nasal bird schistosome</name>
    <dbReference type="NCBI Taxonomy" id="157069"/>
    <lineage>
        <taxon>Eukaryota</taxon>
        <taxon>Metazoa</taxon>
        <taxon>Spiralia</taxon>
        <taxon>Lophotrochozoa</taxon>
        <taxon>Platyhelminthes</taxon>
        <taxon>Trematoda</taxon>
        <taxon>Digenea</taxon>
        <taxon>Strigeidida</taxon>
        <taxon>Schistosomatoidea</taxon>
        <taxon>Schistosomatidae</taxon>
        <taxon>Trichobilharzia</taxon>
    </lineage>
</organism>
<keyword evidence="8" id="KW-1185">Reference proteome</keyword>
<dbReference type="InterPro" id="IPR036179">
    <property type="entry name" value="Ig-like_dom_sf"/>
</dbReference>
<dbReference type="GO" id="GO:0098609">
    <property type="term" value="P:cell-cell adhesion"/>
    <property type="evidence" value="ECO:0007669"/>
    <property type="project" value="TreeGrafter"/>
</dbReference>
<evidence type="ECO:0000256" key="3">
    <source>
        <dbReference type="ARBA" id="ARBA00023157"/>
    </source>
</evidence>
<evidence type="ECO:0000313" key="8">
    <source>
        <dbReference type="Proteomes" id="UP000050795"/>
    </source>
</evidence>
<evidence type="ECO:0000256" key="4">
    <source>
        <dbReference type="ARBA" id="ARBA00023180"/>
    </source>
</evidence>
<dbReference type="GO" id="GO:0005886">
    <property type="term" value="C:plasma membrane"/>
    <property type="evidence" value="ECO:0007669"/>
    <property type="project" value="TreeGrafter"/>
</dbReference>
<keyword evidence="4" id="KW-0325">Glycoprotein</keyword>
<dbReference type="Proteomes" id="UP000050795">
    <property type="component" value="Unassembled WGS sequence"/>
</dbReference>
<evidence type="ECO:0000259" key="7">
    <source>
        <dbReference type="SMART" id="SM00409"/>
    </source>
</evidence>
<dbReference type="WBParaSite" id="TREG1_114490.1">
    <property type="protein sequence ID" value="TREG1_114490.1"/>
    <property type="gene ID" value="TREG1_114490"/>
</dbReference>
<feature type="domain" description="Immunoglobulin" evidence="7">
    <location>
        <begin position="571"/>
        <end position="697"/>
    </location>
</feature>
<keyword evidence="6" id="KW-1133">Transmembrane helix</keyword>
<evidence type="ECO:0000256" key="6">
    <source>
        <dbReference type="SAM" id="Phobius"/>
    </source>
</evidence>
<sequence>MYENLKSKFLINTKNQYNYSKSSSFHQMIQTQSQQSVWLHSNQSIQLICITSSWSKPLGKIKWSVNNDDIFDDNDDNNKSINTDLSSRISHTFDFHLKRKFPFNHHLHGFMNKQVKTEEEEELFSWLNSAYCDSNYECHIMNRTKKSIILNINTNIVQCTGQLLEFIQTTDATPDYQLYRSWSILNLTFHGTMIDEIPIKCSLGNQNDFLVDSVHRVKNGNVVRDSLNTDENKSHLEIEINSLQSQLLTINVLHISNVFMKIFSNSEILKSSGQQTIVLIENQPVHLGCFYERSHMPANVKYEYTYFIQSKSYIPEEKLGSLQAIGWKSFKNASLLYYQSQQNLVEFLPDRIFNGAKVNCQIRGTRFKSVQADRNILITSNQSMVLSDMEDRRNETSEETLEVTSSQSSIDLNIHYGPDIHNPEDQFYPVYLCTKFNQGSQTSCGNKVTSPWTTSQNIILQCRTDFNPPGQVQWFQWQPSRRSLVYITNGQTLQFNIEQLKDLLKYTEITSHNLWFIDNYFSKNKEVIPVVGEELIFKLWKFICIASSDGFTNQSANRYVVEARKPFVYSNLDTYGVLDKSIEISCNVISFLELNFFHPIWSFNGKYILDDNRGNSNNKSLIVINASSTWNSKISISATHHNTLPRSKYIINNRKYSFGWIITLRINRLLLTDEGVYQCTFTNELGTSSFRINLHLQDKQTVNDLIQIISICLLSLLILPLLLSILFYIRKRRVRSRCSKQQFRKCGLKINWKNCSESQSSNHTRKSIDSNMDGYFMGVDFTEFVQNQLADEMNNNNNNSSSVSGQQSEQMFSVDPMIPLPQKCYNPFCGHMTAQNPAFGKHQSSGESTLYCALTKTCQGQLIHMGIPSESNYLTCPHFKSRISDVNNSSGLDQTAIFHPKTGGQFCTTIPRCSTKFMHNELSYNSLLSNNHKGINSNRRLQYGNSLILHYDHGSDIDNNNNNTVCLNELQLNSMFNESQVCCHECDTNNNSYEYFKFPCHHHLLYCNHFVNNNINENCDNNNNKNNGSENCINKKLTCQRADVVPTDNKAFCYLDKNSTNINNSSNIIQILASTRVHNYSDNEG</sequence>
<dbReference type="InterPro" id="IPR051275">
    <property type="entry name" value="Cell_adhesion_signaling"/>
</dbReference>
<dbReference type="PANTHER" id="PTHR11640:SF31">
    <property type="entry name" value="IRREGULAR CHIASM C-ROUGHEST PROTEIN-RELATED"/>
    <property type="match status" value="1"/>
</dbReference>
<evidence type="ECO:0000313" key="9">
    <source>
        <dbReference type="WBParaSite" id="TREG1_114490.1"/>
    </source>
</evidence>
<reference evidence="9" key="2">
    <citation type="submission" date="2023-11" db="UniProtKB">
        <authorList>
            <consortium name="WormBaseParasite"/>
        </authorList>
    </citation>
    <scope>IDENTIFICATION</scope>
</reference>
<keyword evidence="6" id="KW-0812">Transmembrane</keyword>
<dbReference type="Gene3D" id="2.60.40.10">
    <property type="entry name" value="Immunoglobulins"/>
    <property type="match status" value="1"/>
</dbReference>
<reference evidence="8" key="1">
    <citation type="submission" date="2022-06" db="EMBL/GenBank/DDBJ databases">
        <authorList>
            <person name="Berger JAMES D."/>
            <person name="Berger JAMES D."/>
        </authorList>
    </citation>
    <scope>NUCLEOTIDE SEQUENCE [LARGE SCALE GENOMIC DNA]</scope>
</reference>
<feature type="transmembrane region" description="Helical" evidence="6">
    <location>
        <begin position="705"/>
        <end position="729"/>
    </location>
</feature>
<dbReference type="SMART" id="SM00409">
    <property type="entry name" value="IG"/>
    <property type="match status" value="1"/>
</dbReference>
<evidence type="ECO:0000256" key="2">
    <source>
        <dbReference type="ARBA" id="ARBA00023136"/>
    </source>
</evidence>
<accession>A0AA85IW48</accession>